<feature type="domain" description="PB1" evidence="10">
    <location>
        <begin position="291"/>
        <end position="372"/>
    </location>
</feature>
<feature type="compositionally biased region" description="Basic and acidic residues" evidence="9">
    <location>
        <begin position="263"/>
        <end position="272"/>
    </location>
</feature>
<dbReference type="PROSITE" id="PS51745">
    <property type="entry name" value="PB1"/>
    <property type="match status" value="1"/>
</dbReference>
<dbReference type="SUPFAM" id="SSF54277">
    <property type="entry name" value="CAD &amp; PB1 domains"/>
    <property type="match status" value="1"/>
</dbReference>
<evidence type="ECO:0000256" key="6">
    <source>
        <dbReference type="ARBA" id="ARBA00023242"/>
    </source>
</evidence>
<dbReference type="InterPro" id="IPR033389">
    <property type="entry name" value="AUX/IAA_dom"/>
</dbReference>
<keyword evidence="4" id="KW-0238">DNA-binding</keyword>
<keyword evidence="12" id="KW-1185">Reference proteome</keyword>
<feature type="region of interest" description="Disordered" evidence="9">
    <location>
        <begin position="168"/>
        <end position="191"/>
    </location>
</feature>
<feature type="compositionally biased region" description="Polar residues" evidence="9">
    <location>
        <begin position="175"/>
        <end position="191"/>
    </location>
</feature>
<keyword evidence="5 8" id="KW-0804">Transcription</keyword>
<dbReference type="Gene3D" id="2.30.30.1040">
    <property type="match status" value="1"/>
</dbReference>
<evidence type="ECO:0000313" key="12">
    <source>
        <dbReference type="Proteomes" id="UP001642360"/>
    </source>
</evidence>
<evidence type="ECO:0000256" key="5">
    <source>
        <dbReference type="ARBA" id="ARBA00023163"/>
    </source>
</evidence>
<comment type="subunit">
    <text evidence="8">Homodimers and heterodimers.</text>
</comment>
<comment type="similarity">
    <text evidence="8">Belongs to the Aux/IAA family.</text>
</comment>
<dbReference type="PANTHER" id="PTHR31384">
    <property type="entry name" value="AUXIN RESPONSE FACTOR 4-RELATED"/>
    <property type="match status" value="1"/>
</dbReference>
<comment type="similarity">
    <text evidence="2">Belongs to the ARF family.</text>
</comment>
<keyword evidence="3 8" id="KW-0805">Transcription regulation</keyword>
<evidence type="ECO:0000259" key="10">
    <source>
        <dbReference type="PROSITE" id="PS51745"/>
    </source>
</evidence>
<comment type="caution">
    <text evidence="11">The sequence shown here is derived from an EMBL/GenBank/DDBJ whole genome shotgun (WGS) entry which is preliminary data.</text>
</comment>
<dbReference type="EMBL" id="CAUOFW020001280">
    <property type="protein sequence ID" value="CAK9143145.1"/>
    <property type="molecule type" value="Genomic_DNA"/>
</dbReference>
<dbReference type="InterPro" id="IPR044835">
    <property type="entry name" value="ARF_plant"/>
</dbReference>
<evidence type="ECO:0000256" key="1">
    <source>
        <dbReference type="ARBA" id="ARBA00004123"/>
    </source>
</evidence>
<evidence type="ECO:0000256" key="9">
    <source>
        <dbReference type="SAM" id="MobiDB-lite"/>
    </source>
</evidence>
<keyword evidence="8" id="KW-0678">Repressor</keyword>
<dbReference type="InterPro" id="IPR010525">
    <property type="entry name" value="ARF_dom"/>
</dbReference>
<gene>
    <name evidence="11" type="ORF">ILEXP_LOCUS10840</name>
</gene>
<dbReference type="GO" id="GO:0009734">
    <property type="term" value="P:auxin-activated signaling pathway"/>
    <property type="evidence" value="ECO:0007669"/>
    <property type="project" value="UniProtKB-UniRule"/>
</dbReference>
<organism evidence="11 12">
    <name type="scientific">Ilex paraguariensis</name>
    <name type="common">yerba mate</name>
    <dbReference type="NCBI Taxonomy" id="185542"/>
    <lineage>
        <taxon>Eukaryota</taxon>
        <taxon>Viridiplantae</taxon>
        <taxon>Streptophyta</taxon>
        <taxon>Embryophyta</taxon>
        <taxon>Tracheophyta</taxon>
        <taxon>Spermatophyta</taxon>
        <taxon>Magnoliopsida</taxon>
        <taxon>eudicotyledons</taxon>
        <taxon>Gunneridae</taxon>
        <taxon>Pentapetalae</taxon>
        <taxon>asterids</taxon>
        <taxon>campanulids</taxon>
        <taxon>Aquifoliales</taxon>
        <taxon>Aquifoliaceae</taxon>
        <taxon>Ilex</taxon>
    </lineage>
</organism>
<dbReference type="GO" id="GO:0005634">
    <property type="term" value="C:nucleus"/>
    <property type="evidence" value="ECO:0007669"/>
    <property type="project" value="UniProtKB-SubCell"/>
</dbReference>
<evidence type="ECO:0000256" key="4">
    <source>
        <dbReference type="ARBA" id="ARBA00023125"/>
    </source>
</evidence>
<dbReference type="InterPro" id="IPR053793">
    <property type="entry name" value="PB1-like"/>
</dbReference>
<dbReference type="AlphaFoldDB" id="A0ABC8RHX3"/>
<proteinExistence type="inferred from homology"/>
<dbReference type="Gene3D" id="3.10.20.90">
    <property type="entry name" value="Phosphatidylinositol 3-kinase Catalytic Subunit, Chain A, domain 1"/>
    <property type="match status" value="1"/>
</dbReference>
<dbReference type="Proteomes" id="UP001642360">
    <property type="component" value="Unassembled WGS sequence"/>
</dbReference>
<comment type="subcellular location">
    <subcellularLocation>
        <location evidence="1 8">Nucleus</location>
    </subcellularLocation>
</comment>
<evidence type="ECO:0000256" key="2">
    <source>
        <dbReference type="ARBA" id="ARBA00007853"/>
    </source>
</evidence>
<evidence type="ECO:0000256" key="3">
    <source>
        <dbReference type="ARBA" id="ARBA00023015"/>
    </source>
</evidence>
<dbReference type="FunFam" id="3.10.20.90:FF:000047">
    <property type="entry name" value="Auxin response factor"/>
    <property type="match status" value="1"/>
</dbReference>
<comment type="function">
    <text evidence="8">Aux/IAA proteins are short-lived transcriptional factors that function as repressors of early auxin response genes at low auxin concentrations.</text>
</comment>
<evidence type="ECO:0000256" key="8">
    <source>
        <dbReference type="RuleBase" id="RU004549"/>
    </source>
</evidence>
<keyword evidence="6 8" id="KW-0539">Nucleus</keyword>
<accession>A0ABC8RHX3</accession>
<sequence>MRFNMRFEGEDSPERRFTGTIVGVGDISSQWKDSTWRSLKVQWDEPASIARPDRVSPWEIESFAASGPTSLVQPVPVKNKRPRPPIEIPVLDTASSAVWHSSHDSMSSAVWHPSHDSTKLSGTADRQRTENHIPTPMTCSHNGILRMHVEGGWTSSSHVTASRKMNIDETEESRSASAWSVPSHHSTLHSMKQSNELMPDLVDGRSGTVASFRLFGIDLKSPAIGALLAEKAPLKLVSVSNVAAEGNLLSAVSAVVSDQNSELSKDSKEQKLEQLQVSPKEVQSKQSCSTRSRTKVQMQGVAVGRAVDLTALKGYDDLISELENMFGIKGELCPRSKWEIVFTDDEGDMMLMGDDPWPEFCNMVRRILICSSQDVKKMSAESKLPLFIVDSEGTTTSLDAVQN</sequence>
<keyword evidence="7 8" id="KW-0927">Auxin signaling pathway</keyword>
<reference evidence="11 12" key="1">
    <citation type="submission" date="2024-02" db="EMBL/GenBank/DDBJ databases">
        <authorList>
            <person name="Vignale AGUSTIN F."/>
            <person name="Sosa J E."/>
            <person name="Modenutti C."/>
        </authorList>
    </citation>
    <scope>NUCLEOTIDE SEQUENCE [LARGE SCALE GENOMIC DNA]</scope>
</reference>
<dbReference type="Pfam" id="PF02309">
    <property type="entry name" value="AUX_IAA"/>
    <property type="match status" value="2"/>
</dbReference>
<feature type="region of interest" description="Disordered" evidence="9">
    <location>
        <begin position="108"/>
        <end position="140"/>
    </location>
</feature>
<dbReference type="FunFam" id="2.30.30.1040:FF:000001">
    <property type="entry name" value="Auxin response factor"/>
    <property type="match status" value="1"/>
</dbReference>
<dbReference type="PANTHER" id="PTHR31384:SF1">
    <property type="entry name" value="AUXIN RESPONSE FACTOR 9"/>
    <property type="match status" value="1"/>
</dbReference>
<evidence type="ECO:0000313" key="11">
    <source>
        <dbReference type="EMBL" id="CAK9143145.1"/>
    </source>
</evidence>
<name>A0ABC8RHX3_9AQUA</name>
<feature type="region of interest" description="Disordered" evidence="9">
    <location>
        <begin position="262"/>
        <end position="291"/>
    </location>
</feature>
<dbReference type="Pfam" id="PF06507">
    <property type="entry name" value="ARF_AD"/>
    <property type="match status" value="1"/>
</dbReference>
<dbReference type="GO" id="GO:0003677">
    <property type="term" value="F:DNA binding"/>
    <property type="evidence" value="ECO:0007669"/>
    <property type="project" value="UniProtKB-KW"/>
</dbReference>
<evidence type="ECO:0000256" key="7">
    <source>
        <dbReference type="ARBA" id="ARBA00023294"/>
    </source>
</evidence>
<protein>
    <recommendedName>
        <fullName evidence="8">Auxin-responsive protein</fullName>
    </recommendedName>
</protein>